<reference evidence="14" key="1">
    <citation type="submission" date="2025-08" db="UniProtKB">
        <authorList>
            <consortium name="RefSeq"/>
        </authorList>
    </citation>
    <scope>IDENTIFICATION</scope>
    <source>
        <tissue evidence="14">Gonads</tissue>
    </source>
</reference>
<keyword evidence="5 14" id="KW-0032">Aminotransferase</keyword>
<dbReference type="InterPro" id="IPR022278">
    <property type="entry name" value="Pser_aminoTfrase"/>
</dbReference>
<evidence type="ECO:0000256" key="9">
    <source>
        <dbReference type="ARBA" id="ARBA00023299"/>
    </source>
</evidence>
<keyword evidence="8" id="KW-0663">Pyridoxal phosphate</keyword>
<dbReference type="NCBIfam" id="NF003764">
    <property type="entry name" value="PRK05355.1"/>
    <property type="match status" value="1"/>
</dbReference>
<comment type="catalytic activity">
    <reaction evidence="11">
        <text>O-phospho-L-serine + 2-oxoglutarate = 3-phosphooxypyruvate + L-glutamate</text>
        <dbReference type="Rhea" id="RHEA:14329"/>
        <dbReference type="ChEBI" id="CHEBI:16810"/>
        <dbReference type="ChEBI" id="CHEBI:18110"/>
        <dbReference type="ChEBI" id="CHEBI:29985"/>
        <dbReference type="ChEBI" id="CHEBI:57524"/>
        <dbReference type="EC" id="2.6.1.52"/>
    </reaction>
</comment>
<dbReference type="UniPathway" id="UPA00135">
    <property type="reaction ID" value="UER00197"/>
</dbReference>
<dbReference type="UniPathway" id="UPA00244">
    <property type="reaction ID" value="UER00311"/>
</dbReference>
<comment type="catalytic activity">
    <reaction evidence="10">
        <text>4-(phosphooxy)-L-threonine + 2-oxoglutarate = (R)-3-hydroxy-2-oxo-4-phosphooxybutanoate + L-glutamate</text>
        <dbReference type="Rhea" id="RHEA:16573"/>
        <dbReference type="ChEBI" id="CHEBI:16810"/>
        <dbReference type="ChEBI" id="CHEBI:29985"/>
        <dbReference type="ChEBI" id="CHEBI:58452"/>
        <dbReference type="ChEBI" id="CHEBI:58538"/>
        <dbReference type="EC" id="2.6.1.52"/>
    </reaction>
</comment>
<evidence type="ECO:0000259" key="12">
    <source>
        <dbReference type="Pfam" id="PF00266"/>
    </source>
</evidence>
<feature type="domain" description="Aminotransferase class V" evidence="12">
    <location>
        <begin position="9"/>
        <end position="353"/>
    </location>
</feature>
<dbReference type="RefSeq" id="XP_030755608.1">
    <property type="nucleotide sequence ID" value="XM_030899748.1"/>
</dbReference>
<dbReference type="FunFam" id="3.90.1150.10:FF:000006">
    <property type="entry name" value="Phosphoserine aminotransferase"/>
    <property type="match status" value="1"/>
</dbReference>
<evidence type="ECO:0000313" key="13">
    <source>
        <dbReference type="Proteomes" id="UP000504635"/>
    </source>
</evidence>
<dbReference type="InterPro" id="IPR015421">
    <property type="entry name" value="PyrdxlP-dep_Trfase_major"/>
</dbReference>
<dbReference type="Proteomes" id="UP000504635">
    <property type="component" value="Unplaced"/>
</dbReference>
<keyword evidence="6" id="KW-0028">Amino-acid biosynthesis</keyword>
<keyword evidence="9" id="KW-0718">Serine biosynthesis</keyword>
<keyword evidence="13" id="KW-1185">Reference proteome</keyword>
<dbReference type="GO" id="GO:0030170">
    <property type="term" value="F:pyridoxal phosphate binding"/>
    <property type="evidence" value="ECO:0007669"/>
    <property type="project" value="TreeGrafter"/>
</dbReference>
<protein>
    <recommendedName>
        <fullName evidence="4">phosphoserine transaminase</fullName>
        <ecNumber evidence="4">2.6.1.52</ecNumber>
    </recommendedName>
</protein>
<dbReference type="InParanoid" id="A0A6J2XVQ7"/>
<dbReference type="GO" id="GO:0006564">
    <property type="term" value="P:L-serine biosynthetic process"/>
    <property type="evidence" value="ECO:0007669"/>
    <property type="project" value="UniProtKB-KW"/>
</dbReference>
<dbReference type="CDD" id="cd00611">
    <property type="entry name" value="PSAT_like"/>
    <property type="match status" value="1"/>
</dbReference>
<dbReference type="KEGG" id="soy:115881982"/>
<dbReference type="Gene3D" id="3.90.1150.10">
    <property type="entry name" value="Aspartate Aminotransferase, domain 1"/>
    <property type="match status" value="1"/>
</dbReference>
<evidence type="ECO:0000256" key="6">
    <source>
        <dbReference type="ARBA" id="ARBA00022605"/>
    </source>
</evidence>
<dbReference type="HAMAP" id="MF_00160">
    <property type="entry name" value="SerC_aminotrans_5"/>
    <property type="match status" value="1"/>
</dbReference>
<evidence type="ECO:0000256" key="2">
    <source>
        <dbReference type="ARBA" id="ARBA00005099"/>
    </source>
</evidence>
<evidence type="ECO:0000256" key="10">
    <source>
        <dbReference type="ARBA" id="ARBA00047630"/>
    </source>
</evidence>
<dbReference type="PANTHER" id="PTHR43247">
    <property type="entry name" value="PHOSPHOSERINE AMINOTRANSFERASE"/>
    <property type="match status" value="1"/>
</dbReference>
<name>A0A6J2XVQ7_SITOR</name>
<accession>A0A6J2XVQ7</accession>
<dbReference type="Gene3D" id="3.40.640.10">
    <property type="entry name" value="Type I PLP-dependent aspartate aminotransferase-like (Major domain)"/>
    <property type="match status" value="1"/>
</dbReference>
<dbReference type="GO" id="GO:0005737">
    <property type="term" value="C:cytoplasm"/>
    <property type="evidence" value="ECO:0007669"/>
    <property type="project" value="TreeGrafter"/>
</dbReference>
<evidence type="ECO:0000256" key="8">
    <source>
        <dbReference type="ARBA" id="ARBA00022898"/>
    </source>
</evidence>
<evidence type="ECO:0000313" key="14">
    <source>
        <dbReference type="RefSeq" id="XP_030755608.1"/>
    </source>
</evidence>
<dbReference type="PANTHER" id="PTHR43247:SF1">
    <property type="entry name" value="PHOSPHOSERINE AMINOTRANSFERASE"/>
    <property type="match status" value="1"/>
</dbReference>
<dbReference type="AlphaFoldDB" id="A0A6J2XVQ7"/>
<dbReference type="PIRSF" id="PIRSF000525">
    <property type="entry name" value="SerC"/>
    <property type="match status" value="1"/>
</dbReference>
<evidence type="ECO:0000256" key="11">
    <source>
        <dbReference type="ARBA" id="ARBA00049007"/>
    </source>
</evidence>
<evidence type="ECO:0000256" key="5">
    <source>
        <dbReference type="ARBA" id="ARBA00022576"/>
    </source>
</evidence>
<dbReference type="SUPFAM" id="SSF53383">
    <property type="entry name" value="PLP-dependent transferases"/>
    <property type="match status" value="1"/>
</dbReference>
<keyword evidence="7" id="KW-0808">Transferase</keyword>
<proteinExistence type="inferred from homology"/>
<evidence type="ECO:0000256" key="7">
    <source>
        <dbReference type="ARBA" id="ARBA00022679"/>
    </source>
</evidence>
<dbReference type="NCBIfam" id="TIGR01364">
    <property type="entry name" value="serC_1"/>
    <property type="match status" value="1"/>
</dbReference>
<dbReference type="Pfam" id="PF00266">
    <property type="entry name" value="Aminotran_5"/>
    <property type="match status" value="1"/>
</dbReference>
<dbReference type="InterPro" id="IPR015424">
    <property type="entry name" value="PyrdxlP-dep_Trfase"/>
</dbReference>
<dbReference type="OrthoDB" id="1703350at2759"/>
<evidence type="ECO:0000256" key="3">
    <source>
        <dbReference type="ARBA" id="ARBA00006904"/>
    </source>
</evidence>
<organism evidence="13 14">
    <name type="scientific">Sitophilus oryzae</name>
    <name type="common">Rice weevil</name>
    <name type="synonym">Curculio oryzae</name>
    <dbReference type="NCBI Taxonomy" id="7048"/>
    <lineage>
        <taxon>Eukaryota</taxon>
        <taxon>Metazoa</taxon>
        <taxon>Ecdysozoa</taxon>
        <taxon>Arthropoda</taxon>
        <taxon>Hexapoda</taxon>
        <taxon>Insecta</taxon>
        <taxon>Pterygota</taxon>
        <taxon>Neoptera</taxon>
        <taxon>Endopterygota</taxon>
        <taxon>Coleoptera</taxon>
        <taxon>Polyphaga</taxon>
        <taxon>Cucujiformia</taxon>
        <taxon>Curculionidae</taxon>
        <taxon>Dryophthorinae</taxon>
        <taxon>Sitophilus</taxon>
    </lineage>
</organism>
<dbReference type="EC" id="2.6.1.52" evidence="4"/>
<comment type="pathway">
    <text evidence="2">Amino-acid biosynthesis; L-serine biosynthesis; L-serine from 3-phospho-D-glycerate: step 2/3.</text>
</comment>
<evidence type="ECO:0000256" key="4">
    <source>
        <dbReference type="ARBA" id="ARBA00013030"/>
    </source>
</evidence>
<comment type="cofactor">
    <cofactor evidence="1">
        <name>pyridoxal 5'-phosphate</name>
        <dbReference type="ChEBI" id="CHEBI:597326"/>
    </cofactor>
</comment>
<dbReference type="FunFam" id="3.40.640.10:FF:000010">
    <property type="entry name" value="Phosphoserine aminotransferase"/>
    <property type="match status" value="1"/>
</dbReference>
<comment type="similarity">
    <text evidence="3">Belongs to the class-V pyridoxal-phosphate-dependent aminotransferase family. SerC subfamily.</text>
</comment>
<dbReference type="InterPro" id="IPR015422">
    <property type="entry name" value="PyrdxlP-dep_Trfase_small"/>
</dbReference>
<sequence>MGSSQSALNFGAGPAKLPREVLTEVQSELLSYQNSGMSLMEMSHRSKEYSKINKSAQDLIRELLNVPDNYRILFIQGGGLGAFAAVAMNFMGATGTADYAVTGTWSSKAAKEAEKYGSVNLVFPKADKPGKIPDQSTWTLNPNASYFYYCDNETVDGVEFPYIPDTNGVPIVTDMSSNIMTRKFDVSKFGCIFGGAQKNIGPAGAVVVIVREDLLGKAMKICPTVFNFTQVSKENSVLNTPSTFSVYVMEKVLQWIKRNDGIEGMEKQSQRKSGVLYETIANSNTFYSCPIDQNCQSRINIPFRVGGPQGNEDLEEKFLQEAEKRYMYQLKGHRSVGGIRASLYNATSYEDVVLLVRLMNEFQIQHQK</sequence>
<dbReference type="FunCoup" id="A0A6J2XVQ7">
    <property type="interactions" value="857"/>
</dbReference>
<dbReference type="GO" id="GO:0004648">
    <property type="term" value="F:O-phospho-L-serine:2-oxoglutarate aminotransferase activity"/>
    <property type="evidence" value="ECO:0007669"/>
    <property type="project" value="UniProtKB-EC"/>
</dbReference>
<dbReference type="GeneID" id="115881982"/>
<gene>
    <name evidence="14" type="primary">LOC115881982</name>
</gene>
<evidence type="ECO:0000256" key="1">
    <source>
        <dbReference type="ARBA" id="ARBA00001933"/>
    </source>
</evidence>
<dbReference type="InterPro" id="IPR000192">
    <property type="entry name" value="Aminotrans_V_dom"/>
</dbReference>